<evidence type="ECO:0000313" key="3">
    <source>
        <dbReference type="Proteomes" id="UP000812966"/>
    </source>
</evidence>
<reference evidence="2" key="1">
    <citation type="submission" date="2020-04" db="EMBL/GenBank/DDBJ databases">
        <title>Analysis of mating type loci in Filobasidium floriforme.</title>
        <authorList>
            <person name="Nowrousian M."/>
        </authorList>
    </citation>
    <scope>NUCLEOTIDE SEQUENCE</scope>
    <source>
        <strain evidence="2">CBS 6242</strain>
    </source>
</reference>
<keyword evidence="3" id="KW-1185">Reference proteome</keyword>
<feature type="region of interest" description="Disordered" evidence="1">
    <location>
        <begin position="104"/>
        <end position="257"/>
    </location>
</feature>
<dbReference type="InterPro" id="IPR044553">
    <property type="entry name" value="Bbox1_ANCHR"/>
</dbReference>
<dbReference type="EMBL" id="JABELV010000020">
    <property type="protein sequence ID" value="KAG7563117.1"/>
    <property type="molecule type" value="Genomic_DNA"/>
</dbReference>
<evidence type="ECO:0000256" key="1">
    <source>
        <dbReference type="SAM" id="MobiDB-lite"/>
    </source>
</evidence>
<dbReference type="Pfam" id="PF22586">
    <property type="entry name" value="ANCHR-like_BBOX"/>
    <property type="match status" value="1"/>
</dbReference>
<feature type="compositionally biased region" description="Acidic residues" evidence="1">
    <location>
        <begin position="74"/>
        <end position="84"/>
    </location>
</feature>
<accession>A0A8K0NUW5</accession>
<proteinExistence type="predicted"/>
<name>A0A8K0NUW5_9TREE</name>
<dbReference type="PANTHER" id="PTHR46603:SF1">
    <property type="entry name" value="ABSCISSION_NOCUT CHECKPOINT REGULATOR"/>
    <property type="match status" value="1"/>
</dbReference>
<gene>
    <name evidence="2" type="ORF">FFLO_01425</name>
</gene>
<dbReference type="CDD" id="cd19817">
    <property type="entry name" value="Bbox1_ANCHR-like"/>
    <property type="match status" value="1"/>
</dbReference>
<feature type="compositionally biased region" description="Acidic residues" evidence="1">
    <location>
        <begin position="126"/>
        <end position="138"/>
    </location>
</feature>
<dbReference type="PANTHER" id="PTHR46603">
    <property type="entry name" value="ABSCISSION/NOCUT CHECKPOINT REGULATOR"/>
    <property type="match status" value="1"/>
</dbReference>
<dbReference type="AlphaFoldDB" id="A0A8K0NUW5"/>
<feature type="compositionally biased region" description="Polar residues" evidence="1">
    <location>
        <begin position="168"/>
        <end position="177"/>
    </location>
</feature>
<feature type="compositionally biased region" description="Gly residues" evidence="1">
    <location>
        <begin position="241"/>
        <end position="252"/>
    </location>
</feature>
<feature type="region of interest" description="Disordered" evidence="1">
    <location>
        <begin position="45"/>
        <end position="84"/>
    </location>
</feature>
<feature type="compositionally biased region" description="Basic and acidic residues" evidence="1">
    <location>
        <begin position="64"/>
        <end position="73"/>
    </location>
</feature>
<dbReference type="SUPFAM" id="SSF57845">
    <property type="entry name" value="B-box zinc-binding domain"/>
    <property type="match status" value="1"/>
</dbReference>
<organism evidence="2 3">
    <name type="scientific">Filobasidium floriforme</name>
    <dbReference type="NCBI Taxonomy" id="5210"/>
    <lineage>
        <taxon>Eukaryota</taxon>
        <taxon>Fungi</taxon>
        <taxon>Dikarya</taxon>
        <taxon>Basidiomycota</taxon>
        <taxon>Agaricomycotina</taxon>
        <taxon>Tremellomycetes</taxon>
        <taxon>Filobasidiales</taxon>
        <taxon>Filobasidiaceae</taxon>
        <taxon>Filobasidium</taxon>
    </lineage>
</organism>
<comment type="caution">
    <text evidence="2">The sequence shown here is derived from an EMBL/GenBank/DDBJ whole genome shotgun (WGS) entry which is preliminary data.</text>
</comment>
<dbReference type="Proteomes" id="UP000812966">
    <property type="component" value="Unassembled WGS sequence"/>
</dbReference>
<protein>
    <submittedName>
        <fullName evidence="2">Uncharacterized protein</fullName>
    </submittedName>
</protein>
<evidence type="ECO:0000313" key="2">
    <source>
        <dbReference type="EMBL" id="KAG7563117.1"/>
    </source>
</evidence>
<sequence length="325" mass="34508">MVKPLDNSLGSGDTDEDLEALLRRFRSLTDTRQLEKDVDAVAREAAGLAEADNDTEGGNFQESKSNEGDREIADGDDDDDIYDVGDADVSARSLMLVEEYLAKFGRVEAGPSSPSPRASEKKTGEADEVDAALEEEADSIVRRAQDEVALDPVSPPPSPPVKAETMPSDATSVTPSKPNALDLLSNLSTPKDLKPPSPSPEEDDPTETFDPIYGRLAGLKPGASIPGLSQFPVTPSKPPGAGQGDNQGGGKGKSFDVPGMRVARDEDMDSWCCICNADATLICLTCDSDPYCRTCWYEGHGDGPGQERGHRVKQFVHGSAQPAAS</sequence>